<dbReference type="SUPFAM" id="SSF53098">
    <property type="entry name" value="Ribonuclease H-like"/>
    <property type="match status" value="1"/>
</dbReference>
<evidence type="ECO:0000259" key="1">
    <source>
        <dbReference type="PROSITE" id="PS50994"/>
    </source>
</evidence>
<dbReference type="Proteomes" id="UP000591131">
    <property type="component" value="Unassembled WGS sequence"/>
</dbReference>
<dbReference type="PANTHER" id="PTHR37984:SF5">
    <property type="entry name" value="PROTEIN NYNRIN-LIKE"/>
    <property type="match status" value="1"/>
</dbReference>
<keyword evidence="3" id="KW-1185">Reference proteome</keyword>
<dbReference type="InterPro" id="IPR050951">
    <property type="entry name" value="Retrovirus_Pol_polyprotein"/>
</dbReference>
<dbReference type="InterPro" id="IPR012337">
    <property type="entry name" value="RNaseH-like_sf"/>
</dbReference>
<dbReference type="GO" id="GO:0015074">
    <property type="term" value="P:DNA integration"/>
    <property type="evidence" value="ECO:0007669"/>
    <property type="project" value="InterPro"/>
</dbReference>
<dbReference type="PANTHER" id="PTHR37984">
    <property type="entry name" value="PROTEIN CBG26694"/>
    <property type="match status" value="1"/>
</dbReference>
<evidence type="ECO:0000313" key="2">
    <source>
        <dbReference type="EMBL" id="KAF4650032.1"/>
    </source>
</evidence>
<proteinExistence type="predicted"/>
<dbReference type="InterPro" id="IPR036397">
    <property type="entry name" value="RNaseH_sf"/>
</dbReference>
<name>A0A7J6KT27_PERCH</name>
<sequence length="1062" mass="122520">TGTVCLDRSVTFTFKWLDGEFTHKFLVVPYDYLYCPILGTDFLIPNKIILDYSVSPPRYVRKVESGVSYATQASSLNDVLVQAQKMSTRDFAALCSKSYVDDGWICYPDQWSHYEYVYKNEYFAVSIAINDISGKKRVFTGINPGAIVKPSASAVKSQLKPHRKLHDDLLPAEVIPYLERWITTGKLVWLSEFNDDNIEDVAMYHPIVTQWYLVKGSKKCRPVFTYTLLNNSIKKSKILIQFEQRKLHDIIVRTRVYNRVLFTDLHDAYLSLRLYTSNYPLNVVRFGSELFYFAAVSFGTSPAPQSLECTMGRKLMKELSEKMKEQDDAESKECSSESFMDDVAHLDDKLNLDDEFVAEPILESIAEEYDIHFNNAKRQYINALPGDVSALGVVYTDYGRFIKFSDVQWVKFRDALTARTQISYTGALSLLGKLPDLVVTGAWNSLFKHMLQGMVFREVHLLQVPWSASVSDELRQLLYEWHALVLEAGTLYLPRCYDMKDEITVVADASKWVAGYELRQNNTLYDEGSMVFPRSKADIAISVKELQAVYMGLAAVNELEMASPKKFKAIKVVTDNTTVATILRTRRVTGSAKREFCPILQKYLALIQELYSPNEWVRLHFEVVSTEENSADKLTRHPYLTKLLNYRDKLQRVGDQNEVLDDYDEKTGTVTMVKLVFYVPFIWRVAHDVVEECERCVMNKRPAGVMPMRTTIRSTYPWQILHMDIVSYENMHLLTVIDQFSKYLCWEILATMSTSNIVIAMERIFSKLGPPKIVVCDNAKNLNATVMVKFLEAYGTKLENSTSYHPQGNSVVERVHRTLHRLARLHQLHSPQDLKRSLSKLVYVYNCRPHKALGYRSPYYVLFGRNPLVVTDIAKQSQHDMSKLYDTWDEVGGIQGQQFRSNKVAYDKRHRIQRPVDYYEGQEVLYYRRRRYPIGVNAKLQDPWEDGWKVLKAPTVKYPTTVVIGRGSQRMVTNVAYITRDTRQLPRESVDKPTMLRTSPVPKPNITALCEMVSEPDDDLDYKFYLDDDEDNDKNITLRRSKRVKKPVRRLTFGLGNSKSYD</sequence>
<dbReference type="Pfam" id="PF00665">
    <property type="entry name" value="rve"/>
    <property type="match status" value="1"/>
</dbReference>
<accession>A0A7J6KT27</accession>
<dbReference type="OrthoDB" id="10068564at2759"/>
<dbReference type="SUPFAM" id="SSF56672">
    <property type="entry name" value="DNA/RNA polymerases"/>
    <property type="match status" value="1"/>
</dbReference>
<dbReference type="AlphaFoldDB" id="A0A7J6KT27"/>
<dbReference type="GO" id="GO:0003676">
    <property type="term" value="F:nucleic acid binding"/>
    <property type="evidence" value="ECO:0007669"/>
    <property type="project" value="InterPro"/>
</dbReference>
<feature type="non-terminal residue" evidence="2">
    <location>
        <position position="1"/>
    </location>
</feature>
<feature type="non-terminal residue" evidence="2">
    <location>
        <position position="1062"/>
    </location>
</feature>
<dbReference type="InterPro" id="IPR001584">
    <property type="entry name" value="Integrase_cat-core"/>
</dbReference>
<dbReference type="Gene3D" id="3.30.420.10">
    <property type="entry name" value="Ribonuclease H-like superfamily/Ribonuclease H"/>
    <property type="match status" value="1"/>
</dbReference>
<gene>
    <name evidence="2" type="ORF">FOL47_001508</name>
</gene>
<comment type="caution">
    <text evidence="2">The sequence shown here is derived from an EMBL/GenBank/DDBJ whole genome shotgun (WGS) entry which is preliminary data.</text>
</comment>
<feature type="domain" description="Integrase catalytic" evidence="1">
    <location>
        <begin position="713"/>
        <end position="866"/>
    </location>
</feature>
<dbReference type="InterPro" id="IPR043502">
    <property type="entry name" value="DNA/RNA_pol_sf"/>
</dbReference>
<dbReference type="PROSITE" id="PS50994">
    <property type="entry name" value="INTEGRASE"/>
    <property type="match status" value="1"/>
</dbReference>
<protein>
    <recommendedName>
        <fullName evidence="1">Integrase catalytic domain-containing protein</fullName>
    </recommendedName>
</protein>
<reference evidence="2 3" key="1">
    <citation type="submission" date="2020-04" db="EMBL/GenBank/DDBJ databases">
        <title>Perkinsus chesapeaki whole genome sequence.</title>
        <authorList>
            <person name="Bogema D.R."/>
        </authorList>
    </citation>
    <scope>NUCLEOTIDE SEQUENCE [LARGE SCALE GENOMIC DNA]</scope>
    <source>
        <strain evidence="2">ATCC PRA-425</strain>
    </source>
</reference>
<organism evidence="2 3">
    <name type="scientific">Perkinsus chesapeaki</name>
    <name type="common">Clam parasite</name>
    <name type="synonym">Perkinsus andrewsi</name>
    <dbReference type="NCBI Taxonomy" id="330153"/>
    <lineage>
        <taxon>Eukaryota</taxon>
        <taxon>Sar</taxon>
        <taxon>Alveolata</taxon>
        <taxon>Perkinsozoa</taxon>
        <taxon>Perkinsea</taxon>
        <taxon>Perkinsida</taxon>
        <taxon>Perkinsidae</taxon>
        <taxon>Perkinsus</taxon>
    </lineage>
</organism>
<evidence type="ECO:0000313" key="3">
    <source>
        <dbReference type="Proteomes" id="UP000591131"/>
    </source>
</evidence>
<dbReference type="EMBL" id="JAAPAO010001361">
    <property type="protein sequence ID" value="KAF4650032.1"/>
    <property type="molecule type" value="Genomic_DNA"/>
</dbReference>